<dbReference type="PANTHER" id="PTHR46124:SF2">
    <property type="entry name" value="D-AMINOACYL-TRNA DEACYLASE"/>
    <property type="match status" value="1"/>
</dbReference>
<dbReference type="AlphaFoldDB" id="A0A2K2UA05"/>
<dbReference type="Gene3D" id="3.20.20.140">
    <property type="entry name" value="Metal-dependent hydrolases"/>
    <property type="match status" value="1"/>
</dbReference>
<proteinExistence type="predicted"/>
<dbReference type="SUPFAM" id="SSF51556">
    <property type="entry name" value="Metallo-dependent hydrolases"/>
    <property type="match status" value="1"/>
</dbReference>
<organism evidence="1 2">
    <name type="scientific">Enteroscipio rubneri</name>
    <dbReference type="NCBI Taxonomy" id="2070686"/>
    <lineage>
        <taxon>Bacteria</taxon>
        <taxon>Bacillati</taxon>
        <taxon>Actinomycetota</taxon>
        <taxon>Coriobacteriia</taxon>
        <taxon>Eggerthellales</taxon>
        <taxon>Eggerthellaceae</taxon>
        <taxon>Enteroscipio</taxon>
    </lineage>
</organism>
<reference evidence="2" key="1">
    <citation type="submission" date="2018-01" db="EMBL/GenBank/DDBJ databases">
        <title>Rubneribacter badeniensis gen. nov., sp. nov., and Colonibacter rubneri, gen. nov., sp. nov., WGS of new members of the Eggerthellaceae.</title>
        <authorList>
            <person name="Danylec N."/>
            <person name="Stoll D.A."/>
            <person name="Doetsch A."/>
            <person name="Kulling S.E."/>
            <person name="Huch M."/>
        </authorList>
    </citation>
    <scope>NUCLEOTIDE SEQUENCE [LARGE SCALE GENOMIC DNA]</scope>
    <source>
        <strain evidence="2">ResAG-96</strain>
    </source>
</reference>
<evidence type="ECO:0000313" key="1">
    <source>
        <dbReference type="EMBL" id="PNV67114.1"/>
    </source>
</evidence>
<dbReference type="EMBL" id="PPEK01000012">
    <property type="protein sequence ID" value="PNV67114.1"/>
    <property type="molecule type" value="Genomic_DNA"/>
</dbReference>
<dbReference type="OrthoDB" id="9810005at2"/>
<comment type="caution">
    <text evidence="1">The sequence shown here is derived from an EMBL/GenBank/DDBJ whole genome shotgun (WGS) entry which is preliminary data.</text>
</comment>
<dbReference type="Pfam" id="PF01026">
    <property type="entry name" value="TatD_DNase"/>
    <property type="match status" value="1"/>
</dbReference>
<dbReference type="InterPro" id="IPR032466">
    <property type="entry name" value="Metal_Hydrolase"/>
</dbReference>
<dbReference type="RefSeq" id="WP_103265484.1">
    <property type="nucleotide sequence ID" value="NZ_CABMLE010000012.1"/>
</dbReference>
<dbReference type="InterPro" id="IPR001130">
    <property type="entry name" value="TatD-like"/>
</dbReference>
<protein>
    <submittedName>
        <fullName evidence="1">TatD family deoxyribonuclease</fullName>
    </submittedName>
</protein>
<evidence type="ECO:0000313" key="2">
    <source>
        <dbReference type="Proteomes" id="UP000236197"/>
    </source>
</evidence>
<accession>A0A2K2UA05</accession>
<name>A0A2K2UA05_9ACTN</name>
<dbReference type="Proteomes" id="UP000236197">
    <property type="component" value="Unassembled WGS sequence"/>
</dbReference>
<gene>
    <name evidence="1" type="ORF">C2L71_09265</name>
</gene>
<sequence>MEATDRASALNAREEPAPRAVFDMHCHLDFAPDVHEAGADAQEQLAGAFSVTVSPAGYVRAARELDSFERVRVGLGLHPWWIADGTCEDEVALFERLAPCERFIGEVGLDFGREHAARREAQLATFDRVVSACADGGKVLSIHAVRAAGATLDVLERRSALAGNVCIFHRFAGTSDELHRAVRLGCRFSINPKMLASKRGRAYARSIPEDLLLLETDEPSGEGAAYDAHAARLRLESMIDELAALRRAPRFELAARIAHKSAELLL</sequence>
<dbReference type="PANTHER" id="PTHR46124">
    <property type="entry name" value="D-AMINOACYL-TRNA DEACYLASE"/>
    <property type="match status" value="1"/>
</dbReference>
<keyword evidence="2" id="KW-1185">Reference proteome</keyword>
<dbReference type="GO" id="GO:0016788">
    <property type="term" value="F:hydrolase activity, acting on ester bonds"/>
    <property type="evidence" value="ECO:0007669"/>
    <property type="project" value="InterPro"/>
</dbReference>